<keyword evidence="3" id="KW-0418">Kinase</keyword>
<name>A0A0N1I7A0_LEPSE</name>
<dbReference type="Pfam" id="PF13207">
    <property type="entry name" value="AAA_17"/>
    <property type="match status" value="1"/>
</dbReference>
<dbReference type="PANTHER" id="PTHR23359">
    <property type="entry name" value="NUCLEOTIDE KINASE"/>
    <property type="match status" value="1"/>
</dbReference>
<sequence length="213" mass="23540">MSTGTLSEETVQYFNAKNIQFILDEAMHNLIQAMPEEPLEFLEDTLRKPTPLRVILVGPPGSGKSTLAAKLAERYGVVHIDASPSAAKGDSTTAADVLQGITNAHKSGQGWVLDGYPETRADTIQLQARGVSPQKVFELQAPMKTTMARITRNRGEGSQESDEAILQRYRYYDMRRAEVAAAYRTCYAEVSANCSREELMEHISKAIDAMRLS</sequence>
<dbReference type="EMBL" id="LJSK01000026">
    <property type="protein sequence ID" value="KPI89350.1"/>
    <property type="molecule type" value="Genomic_DNA"/>
</dbReference>
<dbReference type="Pfam" id="PF00406">
    <property type="entry name" value="ADK"/>
    <property type="match status" value="1"/>
</dbReference>
<dbReference type="Gene3D" id="1.20.890.10">
    <property type="entry name" value="cAMP-dependent protein kinase regulatory subunit, dimerization-anchoring domain"/>
    <property type="match status" value="1"/>
</dbReference>
<dbReference type="OMA" id="TSYQHCY"/>
<keyword evidence="2" id="KW-0547">Nucleotide-binding</keyword>
<accession>A0A0N1I7A0</accession>
<keyword evidence="1" id="KW-0808">Transferase</keyword>
<evidence type="ECO:0000313" key="4">
    <source>
        <dbReference type="EMBL" id="KPI89350.1"/>
    </source>
</evidence>
<dbReference type="VEuPathDB" id="TriTrypDB:Lsey_0026_0460"/>
<evidence type="ECO:0000256" key="2">
    <source>
        <dbReference type="ARBA" id="ARBA00022741"/>
    </source>
</evidence>
<reference evidence="4 5" key="1">
    <citation type="journal article" date="2015" name="PLoS Pathog.">
        <title>Leptomonas seymouri: Adaptations to the Dixenous Life Cycle Analyzed by Genome Sequencing, Transcriptome Profiling and Co-infection with Leishmania donovani.</title>
        <authorList>
            <person name="Kraeva N."/>
            <person name="Butenko A."/>
            <person name="Hlavacova J."/>
            <person name="Kostygov A."/>
            <person name="Myskova J."/>
            <person name="Grybchuk D."/>
            <person name="Lestinova T."/>
            <person name="Votypka J."/>
            <person name="Volf P."/>
            <person name="Opperdoes F."/>
            <person name="Flegontov P."/>
            <person name="Lukes J."/>
            <person name="Yurchenko V."/>
        </authorList>
    </citation>
    <scope>NUCLEOTIDE SEQUENCE [LARGE SCALE GENOMIC DNA]</scope>
    <source>
        <strain evidence="4 5">ATCC 30220</strain>
    </source>
</reference>
<proteinExistence type="predicted"/>
<dbReference type="SUPFAM" id="SSF52540">
    <property type="entry name" value="P-loop containing nucleoside triphosphate hydrolases"/>
    <property type="match status" value="1"/>
</dbReference>
<gene>
    <name evidence="4" type="ORF">ABL78_1579</name>
</gene>
<evidence type="ECO:0000313" key="5">
    <source>
        <dbReference type="Proteomes" id="UP000038009"/>
    </source>
</evidence>
<dbReference type="InterPro" id="IPR027417">
    <property type="entry name" value="P-loop_NTPase"/>
</dbReference>
<dbReference type="GO" id="GO:0005524">
    <property type="term" value="F:ATP binding"/>
    <property type="evidence" value="ECO:0007669"/>
    <property type="project" value="InterPro"/>
</dbReference>
<dbReference type="Proteomes" id="UP000038009">
    <property type="component" value="Unassembled WGS sequence"/>
</dbReference>
<dbReference type="CDD" id="cd22981">
    <property type="entry name" value="DD_TbAK-like"/>
    <property type="match status" value="1"/>
</dbReference>
<dbReference type="AlphaFoldDB" id="A0A0N1I7A0"/>
<dbReference type="SUPFAM" id="SSF47391">
    <property type="entry name" value="Dimerization-anchoring domain of cAMP-dependent PK regulatory subunit"/>
    <property type="match status" value="1"/>
</dbReference>
<protein>
    <recommendedName>
        <fullName evidence="6">Adenylate kinase</fullName>
    </recommendedName>
</protein>
<evidence type="ECO:0000256" key="1">
    <source>
        <dbReference type="ARBA" id="ARBA00022679"/>
    </source>
</evidence>
<comment type="caution">
    <text evidence="4">The sequence shown here is derived from an EMBL/GenBank/DDBJ whole genome shotgun (WGS) entry which is preliminary data.</text>
</comment>
<keyword evidence="5" id="KW-1185">Reference proteome</keyword>
<dbReference type="InterPro" id="IPR000850">
    <property type="entry name" value="Adenylat/UMP-CMP_kin"/>
</dbReference>
<organism evidence="4 5">
    <name type="scientific">Leptomonas seymouri</name>
    <dbReference type="NCBI Taxonomy" id="5684"/>
    <lineage>
        <taxon>Eukaryota</taxon>
        <taxon>Discoba</taxon>
        <taxon>Euglenozoa</taxon>
        <taxon>Kinetoplastea</taxon>
        <taxon>Metakinetoplastina</taxon>
        <taxon>Trypanosomatida</taxon>
        <taxon>Trypanosomatidae</taxon>
        <taxon>Leishmaniinae</taxon>
        <taxon>Leptomonas</taxon>
    </lineage>
</organism>
<evidence type="ECO:0000256" key="3">
    <source>
        <dbReference type="ARBA" id="ARBA00022777"/>
    </source>
</evidence>
<dbReference type="OrthoDB" id="439792at2759"/>
<dbReference type="Gene3D" id="3.40.50.300">
    <property type="entry name" value="P-loop containing nucleotide triphosphate hydrolases"/>
    <property type="match status" value="2"/>
</dbReference>
<dbReference type="GO" id="GO:0019205">
    <property type="term" value="F:nucleobase-containing compound kinase activity"/>
    <property type="evidence" value="ECO:0007669"/>
    <property type="project" value="InterPro"/>
</dbReference>
<dbReference type="GO" id="GO:0006139">
    <property type="term" value="P:nucleobase-containing compound metabolic process"/>
    <property type="evidence" value="ECO:0007669"/>
    <property type="project" value="InterPro"/>
</dbReference>
<evidence type="ECO:0008006" key="6">
    <source>
        <dbReference type="Google" id="ProtNLM"/>
    </source>
</evidence>